<evidence type="ECO:0000256" key="1">
    <source>
        <dbReference type="ARBA" id="ARBA00023172"/>
    </source>
</evidence>
<gene>
    <name evidence="2" type="ORF">AURDEDRAFT_46948</name>
</gene>
<dbReference type="InterPro" id="IPR052925">
    <property type="entry name" value="Phage_Integrase-like_Recomb"/>
</dbReference>
<dbReference type="GO" id="GO:0015074">
    <property type="term" value="P:DNA integration"/>
    <property type="evidence" value="ECO:0007669"/>
    <property type="project" value="InterPro"/>
</dbReference>
<keyword evidence="3" id="KW-1185">Reference proteome</keyword>
<dbReference type="GO" id="GO:0003677">
    <property type="term" value="F:DNA binding"/>
    <property type="evidence" value="ECO:0007669"/>
    <property type="project" value="InterPro"/>
</dbReference>
<dbReference type="EMBL" id="JH687921">
    <property type="protein sequence ID" value="EJD34776.1"/>
    <property type="molecule type" value="Genomic_DNA"/>
</dbReference>
<dbReference type="InterPro" id="IPR013762">
    <property type="entry name" value="Integrase-like_cat_sf"/>
</dbReference>
<feature type="non-terminal residue" evidence="2">
    <location>
        <position position="213"/>
    </location>
</feature>
<dbReference type="PANTHER" id="PTHR34605">
    <property type="entry name" value="PHAGE_INTEGRASE DOMAIN-CONTAINING PROTEIN"/>
    <property type="match status" value="1"/>
</dbReference>
<sequence>ILEAVSRMAPASSKRDPRPPVTLAMVDEALEALDPKRGFDQCVAAALLVAFWGQARLGEILSPTRRYDVDKLPVVKHLRLRHDAGGLAQQGTTAIWLPQTKTARTGEWLWLAKHYNDPSFALQEHIADNRLGREDPLFSYRDAAGAVVALTKNAFLGRLNEVWAAAGMQRVSGHCFRIGGTTALLRMGVDTEVVKMSGRWKSDAFLRYWRSVD</sequence>
<name>J0D730_AURST</name>
<reference evidence="3" key="1">
    <citation type="journal article" date="2012" name="Science">
        <title>The Paleozoic origin of enzymatic lignin decomposition reconstructed from 31 fungal genomes.</title>
        <authorList>
            <person name="Floudas D."/>
            <person name="Binder M."/>
            <person name="Riley R."/>
            <person name="Barry K."/>
            <person name="Blanchette R.A."/>
            <person name="Henrissat B."/>
            <person name="Martinez A.T."/>
            <person name="Otillar R."/>
            <person name="Spatafora J.W."/>
            <person name="Yadav J.S."/>
            <person name="Aerts A."/>
            <person name="Benoit I."/>
            <person name="Boyd A."/>
            <person name="Carlson A."/>
            <person name="Copeland A."/>
            <person name="Coutinho P.M."/>
            <person name="de Vries R.P."/>
            <person name="Ferreira P."/>
            <person name="Findley K."/>
            <person name="Foster B."/>
            <person name="Gaskell J."/>
            <person name="Glotzer D."/>
            <person name="Gorecki P."/>
            <person name="Heitman J."/>
            <person name="Hesse C."/>
            <person name="Hori C."/>
            <person name="Igarashi K."/>
            <person name="Jurgens J.A."/>
            <person name="Kallen N."/>
            <person name="Kersten P."/>
            <person name="Kohler A."/>
            <person name="Kuees U."/>
            <person name="Kumar T.K.A."/>
            <person name="Kuo A."/>
            <person name="LaButti K."/>
            <person name="Larrondo L.F."/>
            <person name="Lindquist E."/>
            <person name="Ling A."/>
            <person name="Lombard V."/>
            <person name="Lucas S."/>
            <person name="Lundell T."/>
            <person name="Martin R."/>
            <person name="McLaughlin D.J."/>
            <person name="Morgenstern I."/>
            <person name="Morin E."/>
            <person name="Murat C."/>
            <person name="Nagy L.G."/>
            <person name="Nolan M."/>
            <person name="Ohm R.A."/>
            <person name="Patyshakuliyeva A."/>
            <person name="Rokas A."/>
            <person name="Ruiz-Duenas F.J."/>
            <person name="Sabat G."/>
            <person name="Salamov A."/>
            <person name="Samejima M."/>
            <person name="Schmutz J."/>
            <person name="Slot J.C."/>
            <person name="St John F."/>
            <person name="Stenlid J."/>
            <person name="Sun H."/>
            <person name="Sun S."/>
            <person name="Syed K."/>
            <person name="Tsang A."/>
            <person name="Wiebenga A."/>
            <person name="Young D."/>
            <person name="Pisabarro A."/>
            <person name="Eastwood D.C."/>
            <person name="Martin F."/>
            <person name="Cullen D."/>
            <person name="Grigoriev I.V."/>
            <person name="Hibbett D.S."/>
        </authorList>
    </citation>
    <scope>NUCLEOTIDE SEQUENCE [LARGE SCALE GENOMIC DNA]</scope>
    <source>
        <strain evidence="3">TFB10046</strain>
    </source>
</reference>
<dbReference type="SUPFAM" id="SSF56349">
    <property type="entry name" value="DNA breaking-rejoining enzymes"/>
    <property type="match status" value="1"/>
</dbReference>
<dbReference type="PANTHER" id="PTHR34605:SF3">
    <property type="entry name" value="P CELL-TYPE AGGLUTINATION PROTEIN MAP4-LIKE-RELATED"/>
    <property type="match status" value="1"/>
</dbReference>
<keyword evidence="1" id="KW-0233">DNA recombination</keyword>
<dbReference type="eggNOG" id="ENOG502SDY1">
    <property type="taxonomic scope" value="Eukaryota"/>
</dbReference>
<dbReference type="OrthoDB" id="3254696at2759"/>
<dbReference type="GO" id="GO:0006310">
    <property type="term" value="P:DNA recombination"/>
    <property type="evidence" value="ECO:0007669"/>
    <property type="project" value="UniProtKB-KW"/>
</dbReference>
<evidence type="ECO:0000313" key="3">
    <source>
        <dbReference type="Proteomes" id="UP000006514"/>
    </source>
</evidence>
<dbReference type="AlphaFoldDB" id="J0D730"/>
<proteinExistence type="predicted"/>
<protein>
    <submittedName>
        <fullName evidence="2">DNA breaking-rejoining enzyme</fullName>
    </submittedName>
</protein>
<dbReference type="InParanoid" id="J0D730"/>
<evidence type="ECO:0000313" key="2">
    <source>
        <dbReference type="EMBL" id="EJD34776.1"/>
    </source>
</evidence>
<accession>J0D730</accession>
<dbReference type="OMA" id="HANILAP"/>
<dbReference type="KEGG" id="adl:AURDEDRAFT_46948"/>
<dbReference type="Gene3D" id="1.10.443.10">
    <property type="entry name" value="Intergrase catalytic core"/>
    <property type="match status" value="1"/>
</dbReference>
<dbReference type="Proteomes" id="UP000006514">
    <property type="component" value="Unassembled WGS sequence"/>
</dbReference>
<dbReference type="InterPro" id="IPR011010">
    <property type="entry name" value="DNA_brk_join_enz"/>
</dbReference>
<feature type="non-terminal residue" evidence="2">
    <location>
        <position position="1"/>
    </location>
</feature>
<organism evidence="2 3">
    <name type="scientific">Auricularia subglabra (strain TFB-10046 / SS5)</name>
    <name type="common">White-rot fungus</name>
    <name type="synonym">Auricularia delicata (strain TFB10046)</name>
    <dbReference type="NCBI Taxonomy" id="717982"/>
    <lineage>
        <taxon>Eukaryota</taxon>
        <taxon>Fungi</taxon>
        <taxon>Dikarya</taxon>
        <taxon>Basidiomycota</taxon>
        <taxon>Agaricomycotina</taxon>
        <taxon>Agaricomycetes</taxon>
        <taxon>Auriculariales</taxon>
        <taxon>Auriculariaceae</taxon>
        <taxon>Auricularia</taxon>
    </lineage>
</organism>